<dbReference type="EMBL" id="AP018227">
    <property type="protein sequence ID" value="BAY85782.1"/>
    <property type="molecule type" value="Genomic_DNA"/>
</dbReference>
<sequence>MSTQQFEQTYKQLQDTGNRLLNYLLELRSGRHSEGDNTPGLQSVEEDINKALTALKEQNYQVAVIAAMKAGKSTFLNALIGADVLASESEACTVCRTDICPIDAEQIPRLLEYQEGKRKSIVLVEGEAEKIRQAFLERTRKIRETNNPENTIRFELEYPIEAISKIPSLAGFRLIDTPGPNEWESESFNTTALKQTALEALRTCDAILFILDYTSFKDNTNSELLKDLIEQRSELLKQDRGKIYFILNKVDRKSVKDRDIPDVIKDLRKYLISFGIPEPIIYPVSASQGLLSRLIINERATKENKADFKNFFLGRYMEEDEDGDITVPKLNHIAPQALQDSGILTVENAVIQNIVQNSGWNLLSDVLAKLDKNVQAIDETLMTEIQGWEISFEQLQQQIEEYIQRSDSAKKKVANVKIAIEEQKKILINNFSQGVDEFVKDAKNRIEEVIDEVANNQYESNWYPKNQNLFHLIRYSISSLIYQNTDPYKLRFKNSEDLDKICQTINEYCSPIIQDFWLNTQDKLIREGKTIRQNLVQRIQKDIQAISDELSQYLGKSLQVEIGTNSIQFPDFEFSGLDTQIKKQQQIFDRTKKETRTKKGCCDSNESYEVDIPYQEYQIDLRLISQAFHEKIDEQIQRNKQLLQRVIQKLVSADFQNAESQINDYINRFQFEFDSLLKQRAEQELIADDIVATLTSQRMEVNQYLNELTAIRELLNNWKPIENQEVSLEINLDTDPWD</sequence>
<dbReference type="AlphaFoldDB" id="A0A1Z4LX25"/>
<name>A0A1Z4LX25_9CYAN</name>
<protein>
    <recommendedName>
        <fullName evidence="7">Dynamin N-terminal domain-containing protein</fullName>
    </recommendedName>
</protein>
<dbReference type="SUPFAM" id="SSF52540">
    <property type="entry name" value="P-loop containing nucleoside triphosphate hydrolases"/>
    <property type="match status" value="1"/>
</dbReference>
<reference evidence="8 9" key="1">
    <citation type="submission" date="2017-06" db="EMBL/GenBank/DDBJ databases">
        <title>Genome sequencing of cyanobaciteial culture collection at National Institute for Environmental Studies (NIES).</title>
        <authorList>
            <person name="Hirose Y."/>
            <person name="Shimura Y."/>
            <person name="Fujisawa T."/>
            <person name="Nakamura Y."/>
            <person name="Kawachi M."/>
        </authorList>
    </citation>
    <scope>NUCLEOTIDE SEQUENCE [LARGE SCALE GENOMIC DNA]</scope>
    <source>
        <strain evidence="8 9">NIES-267</strain>
    </source>
</reference>
<feature type="coiled-coil region" evidence="6">
    <location>
        <begin position="385"/>
        <end position="412"/>
    </location>
</feature>
<evidence type="ECO:0000256" key="4">
    <source>
        <dbReference type="ARBA" id="ARBA00023134"/>
    </source>
</evidence>
<dbReference type="InterPro" id="IPR045063">
    <property type="entry name" value="Dynamin_N"/>
</dbReference>
<evidence type="ECO:0000256" key="3">
    <source>
        <dbReference type="ARBA" id="ARBA00022801"/>
    </source>
</evidence>
<evidence type="ECO:0000256" key="2">
    <source>
        <dbReference type="ARBA" id="ARBA00022741"/>
    </source>
</evidence>
<dbReference type="GO" id="GO:0016020">
    <property type="term" value="C:membrane"/>
    <property type="evidence" value="ECO:0007669"/>
    <property type="project" value="UniProtKB-SubCell"/>
</dbReference>
<evidence type="ECO:0000259" key="7">
    <source>
        <dbReference type="Pfam" id="PF00350"/>
    </source>
</evidence>
<evidence type="ECO:0000313" key="9">
    <source>
        <dbReference type="Proteomes" id="UP000218418"/>
    </source>
</evidence>
<keyword evidence="6" id="KW-0175">Coiled coil</keyword>
<evidence type="ECO:0000313" key="8">
    <source>
        <dbReference type="EMBL" id="BAY85782.1"/>
    </source>
</evidence>
<dbReference type="Proteomes" id="UP000218418">
    <property type="component" value="Chromosome"/>
</dbReference>
<organism evidence="8 9">
    <name type="scientific">Calothrix parasitica NIES-267</name>
    <dbReference type="NCBI Taxonomy" id="1973488"/>
    <lineage>
        <taxon>Bacteria</taxon>
        <taxon>Bacillati</taxon>
        <taxon>Cyanobacteriota</taxon>
        <taxon>Cyanophyceae</taxon>
        <taxon>Nostocales</taxon>
        <taxon>Calotrichaceae</taxon>
        <taxon>Calothrix</taxon>
    </lineage>
</organism>
<keyword evidence="5" id="KW-0472">Membrane</keyword>
<dbReference type="Pfam" id="PF00350">
    <property type="entry name" value="Dynamin_N"/>
    <property type="match status" value="1"/>
</dbReference>
<gene>
    <name evidence="8" type="ORF">NIES267_52830</name>
</gene>
<evidence type="ECO:0000256" key="1">
    <source>
        <dbReference type="ARBA" id="ARBA00004370"/>
    </source>
</evidence>
<dbReference type="OrthoDB" id="6565187at2"/>
<accession>A0A1Z4LX25</accession>
<dbReference type="InterPro" id="IPR027094">
    <property type="entry name" value="Mitofusin_fam"/>
</dbReference>
<dbReference type="GO" id="GO:0003924">
    <property type="term" value="F:GTPase activity"/>
    <property type="evidence" value="ECO:0007669"/>
    <property type="project" value="InterPro"/>
</dbReference>
<dbReference type="GO" id="GO:0005525">
    <property type="term" value="F:GTP binding"/>
    <property type="evidence" value="ECO:0007669"/>
    <property type="project" value="UniProtKB-KW"/>
</dbReference>
<evidence type="ECO:0000256" key="6">
    <source>
        <dbReference type="SAM" id="Coils"/>
    </source>
</evidence>
<feature type="domain" description="Dynamin N-terminal" evidence="7">
    <location>
        <begin position="62"/>
        <end position="235"/>
    </location>
</feature>
<keyword evidence="2" id="KW-0547">Nucleotide-binding</keyword>
<dbReference type="PANTHER" id="PTHR10465">
    <property type="entry name" value="TRANSMEMBRANE GTPASE FZO1"/>
    <property type="match status" value="1"/>
</dbReference>
<keyword evidence="9" id="KW-1185">Reference proteome</keyword>
<keyword evidence="3" id="KW-0378">Hydrolase</keyword>
<keyword evidence="4" id="KW-0342">GTP-binding</keyword>
<comment type="subcellular location">
    <subcellularLocation>
        <location evidence="1">Membrane</location>
    </subcellularLocation>
</comment>
<dbReference type="InterPro" id="IPR027417">
    <property type="entry name" value="P-loop_NTPase"/>
</dbReference>
<dbReference type="Gene3D" id="3.40.50.300">
    <property type="entry name" value="P-loop containing nucleotide triphosphate hydrolases"/>
    <property type="match status" value="1"/>
</dbReference>
<dbReference type="PANTHER" id="PTHR10465:SF0">
    <property type="entry name" value="SARCALUMENIN"/>
    <property type="match status" value="1"/>
</dbReference>
<evidence type="ECO:0000256" key="5">
    <source>
        <dbReference type="ARBA" id="ARBA00023136"/>
    </source>
</evidence>
<proteinExistence type="predicted"/>